<dbReference type="RefSeq" id="WP_267890215.1">
    <property type="nucleotide sequence ID" value="NZ_CP007514.1"/>
</dbReference>
<dbReference type="AlphaFoldDB" id="A0AB35SZW0"/>
<gene>
    <name evidence="1" type="ORF">SIL72_03220</name>
</gene>
<evidence type="ECO:0000313" key="2">
    <source>
        <dbReference type="Proteomes" id="UP001281130"/>
    </source>
</evidence>
<organism evidence="1 2">
    <name type="scientific">Rubrobacter radiotolerans</name>
    <name type="common">Arthrobacter radiotolerans</name>
    <dbReference type="NCBI Taxonomy" id="42256"/>
    <lineage>
        <taxon>Bacteria</taxon>
        <taxon>Bacillati</taxon>
        <taxon>Actinomycetota</taxon>
        <taxon>Rubrobacteria</taxon>
        <taxon>Rubrobacterales</taxon>
        <taxon>Rubrobacteraceae</taxon>
        <taxon>Rubrobacter</taxon>
    </lineage>
</organism>
<name>A0AB35SZW0_RUBRA</name>
<dbReference type="EMBL" id="JAWXXX010000001">
    <property type="protein sequence ID" value="MDX5893035.1"/>
    <property type="molecule type" value="Genomic_DNA"/>
</dbReference>
<dbReference type="Proteomes" id="UP001281130">
    <property type="component" value="Unassembled WGS sequence"/>
</dbReference>
<proteinExistence type="predicted"/>
<protein>
    <submittedName>
        <fullName evidence="1">Uncharacterized protein</fullName>
    </submittedName>
</protein>
<reference evidence="1" key="1">
    <citation type="submission" date="2023-11" db="EMBL/GenBank/DDBJ databases">
        <title>MicrobeMod: A computational toolkit for identifying prokaryotic methylation and restriction-modification with nanopore sequencing.</title>
        <authorList>
            <person name="Crits-Christoph A."/>
            <person name="Kang S.C."/>
            <person name="Lee H."/>
            <person name="Ostrov N."/>
        </authorList>
    </citation>
    <scope>NUCLEOTIDE SEQUENCE</scope>
    <source>
        <strain evidence="1">ATCC 51242</strain>
    </source>
</reference>
<evidence type="ECO:0000313" key="1">
    <source>
        <dbReference type="EMBL" id="MDX5893035.1"/>
    </source>
</evidence>
<comment type="caution">
    <text evidence="1">The sequence shown here is derived from an EMBL/GenBank/DDBJ whole genome shotgun (WGS) entry which is preliminary data.</text>
</comment>
<sequence length="40" mass="4573">MPKFYNNLFPKSGCEARLQATGDRLRRAGERPGRAPIIRE</sequence>
<accession>A0AB35SZW0</accession>